<evidence type="ECO:0000313" key="7">
    <source>
        <dbReference type="Proteomes" id="UP001260072"/>
    </source>
</evidence>
<keyword evidence="1" id="KW-0001">2Fe-2S</keyword>
<organism evidence="6 7">
    <name type="scientific">Agromyces indicus</name>
    <dbReference type="NCBI Taxonomy" id="758919"/>
    <lineage>
        <taxon>Bacteria</taxon>
        <taxon>Bacillati</taxon>
        <taxon>Actinomycetota</taxon>
        <taxon>Actinomycetes</taxon>
        <taxon>Micrococcales</taxon>
        <taxon>Microbacteriaceae</taxon>
        <taxon>Agromyces</taxon>
    </lineage>
</organism>
<name>A0ABU1FG91_9MICO</name>
<dbReference type="Pfam" id="PF09360">
    <property type="entry name" value="zf-CDGSH"/>
    <property type="match status" value="1"/>
</dbReference>
<evidence type="ECO:0000256" key="4">
    <source>
        <dbReference type="ARBA" id="ARBA00023014"/>
    </source>
</evidence>
<dbReference type="EMBL" id="JAVKGS010000001">
    <property type="protein sequence ID" value="MDR5690778.1"/>
    <property type="molecule type" value="Genomic_DNA"/>
</dbReference>
<protein>
    <submittedName>
        <fullName evidence="6">CDGSH iron-sulfur domain-containing protein</fullName>
    </submittedName>
</protein>
<evidence type="ECO:0000313" key="6">
    <source>
        <dbReference type="EMBL" id="MDR5690778.1"/>
    </source>
</evidence>
<dbReference type="RefSeq" id="WP_310519474.1">
    <property type="nucleotide sequence ID" value="NZ_BAABBS010000001.1"/>
</dbReference>
<proteinExistence type="predicted"/>
<reference evidence="7" key="1">
    <citation type="submission" date="2023-07" db="EMBL/GenBank/DDBJ databases">
        <title>Description of three actinobacteria isolated from air of manufacturing shop in a pharmaceutical factory.</title>
        <authorList>
            <person name="Zhang D.-F."/>
        </authorList>
    </citation>
    <scope>NUCLEOTIDE SEQUENCE [LARGE SCALE GENOMIC DNA]</scope>
    <source>
        <strain evidence="7">CCTCC AB 2011122</strain>
    </source>
</reference>
<evidence type="ECO:0000256" key="1">
    <source>
        <dbReference type="ARBA" id="ARBA00022714"/>
    </source>
</evidence>
<evidence type="ECO:0000259" key="5">
    <source>
        <dbReference type="SMART" id="SM00704"/>
    </source>
</evidence>
<dbReference type="Gene3D" id="3.40.5.90">
    <property type="entry name" value="CDGSH iron-sulfur domain, mitoNEET-type"/>
    <property type="match status" value="1"/>
</dbReference>
<feature type="domain" description="Iron-binding zinc finger CDGSH type" evidence="5">
    <location>
        <begin position="31"/>
        <end position="71"/>
    </location>
</feature>
<evidence type="ECO:0000256" key="2">
    <source>
        <dbReference type="ARBA" id="ARBA00022723"/>
    </source>
</evidence>
<gene>
    <name evidence="6" type="ORF">RH861_01750</name>
</gene>
<evidence type="ECO:0000256" key="3">
    <source>
        <dbReference type="ARBA" id="ARBA00023004"/>
    </source>
</evidence>
<accession>A0ABU1FG91</accession>
<dbReference type="InterPro" id="IPR018967">
    <property type="entry name" value="FeS-contain_CDGSH-typ"/>
</dbReference>
<keyword evidence="7" id="KW-1185">Reference proteome</keyword>
<comment type="caution">
    <text evidence="6">The sequence shown here is derived from an EMBL/GenBank/DDBJ whole genome shotgun (WGS) entry which is preliminary data.</text>
</comment>
<sequence length="114" mass="11705">MSRTSGDAASARPVTVTACVNGPLIVRGDIDLVDEQGTPLGGQRRTMALCRCGASATRPFCDGSHKSIGFRTEPPARTPAVTLAEPLSAAEAAALVERTDGSDAPVGARSDRPD</sequence>
<keyword evidence="4" id="KW-0411">Iron-sulfur</keyword>
<keyword evidence="3" id="KW-0408">Iron</keyword>
<keyword evidence="2" id="KW-0479">Metal-binding</keyword>
<dbReference type="Proteomes" id="UP001260072">
    <property type="component" value="Unassembled WGS sequence"/>
</dbReference>
<dbReference type="SMART" id="SM00704">
    <property type="entry name" value="ZnF_CDGSH"/>
    <property type="match status" value="1"/>
</dbReference>
<dbReference type="InterPro" id="IPR042216">
    <property type="entry name" value="MitoNEET_CISD"/>
</dbReference>